<evidence type="ECO:0000313" key="3">
    <source>
        <dbReference type="Proteomes" id="UP000199444"/>
    </source>
</evidence>
<sequence>MGLYINNDDHPDVFMNGSDILEPNQGYFRVDYFSEMIKEQKELNKSLSNSFRDLKSLYHQQTNTQAGRWQEVGKQLEVLKESNLQHQNFENQAVQWLTTLDRNNAKLQAILENGGLLNKEIAEQVNLLGESNQAIVDQLGKYETSSQALASHMSELYDLNKEMSEWISTQDDNQDQVINRLENQEALMEKTLRQIDQFRSILFERTNYIAESIENSYNLTSTYVYKLMTGSEQPLSLFMTKQREEERKSE</sequence>
<accession>A0A1H0XV56</accession>
<proteinExistence type="predicted"/>
<reference evidence="2 3" key="1">
    <citation type="submission" date="2016-10" db="EMBL/GenBank/DDBJ databases">
        <authorList>
            <person name="de Groot N.N."/>
        </authorList>
    </citation>
    <scope>NUCLEOTIDE SEQUENCE [LARGE SCALE GENOMIC DNA]</scope>
    <source>
        <strain evidence="2 3">CGMCC 1.10449</strain>
    </source>
</reference>
<dbReference type="RefSeq" id="WP_092491120.1">
    <property type="nucleotide sequence ID" value="NZ_FNKD01000001.1"/>
</dbReference>
<evidence type="ECO:0000313" key="2">
    <source>
        <dbReference type="EMBL" id="SDQ06546.1"/>
    </source>
</evidence>
<keyword evidence="3" id="KW-1185">Reference proteome</keyword>
<dbReference type="STRING" id="553311.SAMN05216231_0216"/>
<feature type="coiled-coil region" evidence="1">
    <location>
        <begin position="174"/>
        <end position="201"/>
    </location>
</feature>
<keyword evidence="1" id="KW-0175">Coiled coil</keyword>
<evidence type="ECO:0000256" key="1">
    <source>
        <dbReference type="SAM" id="Coils"/>
    </source>
</evidence>
<protein>
    <submittedName>
        <fullName evidence="2">Uncharacterized protein</fullName>
    </submittedName>
</protein>
<gene>
    <name evidence="2" type="ORF">SAMN05216231_0216</name>
</gene>
<organism evidence="2 3">
    <name type="scientific">Virgibacillus salinus</name>
    <dbReference type="NCBI Taxonomy" id="553311"/>
    <lineage>
        <taxon>Bacteria</taxon>
        <taxon>Bacillati</taxon>
        <taxon>Bacillota</taxon>
        <taxon>Bacilli</taxon>
        <taxon>Bacillales</taxon>
        <taxon>Bacillaceae</taxon>
        <taxon>Virgibacillus</taxon>
    </lineage>
</organism>
<dbReference type="SUPFAM" id="SSF58104">
    <property type="entry name" value="Methyl-accepting chemotaxis protein (MCP) signaling domain"/>
    <property type="match status" value="1"/>
</dbReference>
<dbReference type="Proteomes" id="UP000199444">
    <property type="component" value="Unassembled WGS sequence"/>
</dbReference>
<dbReference type="EMBL" id="FNKD01000001">
    <property type="protein sequence ID" value="SDQ06546.1"/>
    <property type="molecule type" value="Genomic_DNA"/>
</dbReference>
<dbReference type="AlphaFoldDB" id="A0A1H0XV56"/>
<name>A0A1H0XV56_9BACI</name>